<dbReference type="STRING" id="376427.SAMN04487954_13111"/>
<dbReference type="AlphaFoldDB" id="A0A1G9EMU6"/>
<proteinExistence type="predicted"/>
<keyword evidence="2" id="KW-1185">Reference proteome</keyword>
<accession>A0A1G9EMU6</accession>
<gene>
    <name evidence="1" type="ORF">SAMN04487954_13111</name>
</gene>
<evidence type="ECO:0000313" key="1">
    <source>
        <dbReference type="EMBL" id="SDK77403.1"/>
    </source>
</evidence>
<organism evidence="1 2">
    <name type="scientific">Billgrantia gudaonensis</name>
    <dbReference type="NCBI Taxonomy" id="376427"/>
    <lineage>
        <taxon>Bacteria</taxon>
        <taxon>Pseudomonadati</taxon>
        <taxon>Pseudomonadota</taxon>
        <taxon>Gammaproteobacteria</taxon>
        <taxon>Oceanospirillales</taxon>
        <taxon>Halomonadaceae</taxon>
        <taxon>Billgrantia</taxon>
    </lineage>
</organism>
<name>A0A1G9EMU6_9GAMM</name>
<protein>
    <submittedName>
        <fullName evidence="1">Uncharacterized protein</fullName>
    </submittedName>
</protein>
<dbReference type="OrthoDB" id="6166754at2"/>
<dbReference type="Proteomes" id="UP000198525">
    <property type="component" value="Unassembled WGS sequence"/>
</dbReference>
<sequence>MNIETTPMTPDTAATAIVSSVALESGSLSELPQALFGLLDYVVIGIDRVELTQHAYRKGLSPVWEQGEHPHEGRLILHYHDRRWSLLCSLTPVRVH</sequence>
<dbReference type="EMBL" id="FNES01000031">
    <property type="protein sequence ID" value="SDK77403.1"/>
    <property type="molecule type" value="Genomic_DNA"/>
</dbReference>
<evidence type="ECO:0000313" key="2">
    <source>
        <dbReference type="Proteomes" id="UP000198525"/>
    </source>
</evidence>
<dbReference type="RefSeq" id="WP_089689194.1">
    <property type="nucleotide sequence ID" value="NZ_FNES01000031.1"/>
</dbReference>
<reference evidence="1 2" key="1">
    <citation type="submission" date="2016-10" db="EMBL/GenBank/DDBJ databases">
        <authorList>
            <person name="de Groot N.N."/>
        </authorList>
    </citation>
    <scope>NUCLEOTIDE SEQUENCE [LARGE SCALE GENOMIC DNA]</scope>
    <source>
        <strain evidence="1 2">CGMCC 1.6133</strain>
    </source>
</reference>